<dbReference type="Proteomes" id="UP001138997">
    <property type="component" value="Unassembled WGS sequence"/>
</dbReference>
<feature type="signal peptide" evidence="1">
    <location>
        <begin position="1"/>
        <end position="24"/>
    </location>
</feature>
<protein>
    <submittedName>
        <fullName evidence="2">Uncharacterized protein</fullName>
    </submittedName>
</protein>
<name>A0A9X1NPF2_9ACTN</name>
<evidence type="ECO:0000256" key="1">
    <source>
        <dbReference type="SAM" id="SignalP"/>
    </source>
</evidence>
<reference evidence="2" key="1">
    <citation type="submission" date="2021-11" db="EMBL/GenBank/DDBJ databases">
        <title>Streptomyces corallinus and Kineosporia corallina sp. nov., two new coral-derived marine actinobacteria.</title>
        <authorList>
            <person name="Buangrab K."/>
            <person name="Sutthacheep M."/>
            <person name="Yeemin T."/>
            <person name="Harunari E."/>
            <person name="Igarashi Y."/>
            <person name="Sripreechasak P."/>
            <person name="Kanchanasin P."/>
            <person name="Tanasupawat S."/>
            <person name="Phongsopitanun W."/>
        </authorList>
    </citation>
    <scope>NUCLEOTIDE SEQUENCE</scope>
    <source>
        <strain evidence="2">JCM 31032</strain>
    </source>
</reference>
<comment type="caution">
    <text evidence="2">The sequence shown here is derived from an EMBL/GenBank/DDBJ whole genome shotgun (WGS) entry which is preliminary data.</text>
</comment>
<keyword evidence="1" id="KW-0732">Signal</keyword>
<accession>A0A9X1NPF2</accession>
<evidence type="ECO:0000313" key="3">
    <source>
        <dbReference type="Proteomes" id="UP001138997"/>
    </source>
</evidence>
<gene>
    <name evidence="2" type="ORF">LR394_38820</name>
</gene>
<dbReference type="RefSeq" id="WP_231449715.1">
    <property type="nucleotide sequence ID" value="NZ_JAJOMB010000035.1"/>
</dbReference>
<dbReference type="AlphaFoldDB" id="A0A9X1NPF2"/>
<proteinExistence type="predicted"/>
<organism evidence="2 3">
    <name type="scientific">Kineosporia babensis</name>
    <dbReference type="NCBI Taxonomy" id="499548"/>
    <lineage>
        <taxon>Bacteria</taxon>
        <taxon>Bacillati</taxon>
        <taxon>Actinomycetota</taxon>
        <taxon>Actinomycetes</taxon>
        <taxon>Kineosporiales</taxon>
        <taxon>Kineosporiaceae</taxon>
        <taxon>Kineosporia</taxon>
    </lineage>
</organism>
<dbReference type="EMBL" id="JAJOMB010000035">
    <property type="protein sequence ID" value="MCD5316866.1"/>
    <property type="molecule type" value="Genomic_DNA"/>
</dbReference>
<sequence length="117" mass="12350">MRRIMICLGASAALMLAGAGSAEAAPKNKPCVTVTEFGKIKLGMSKAKAAKIFGTNGKRVSLGPDGHGYTNEVRKYRACKAPGAEVEVTFASGGDLDGVEVGWANYKSWVWVVGWTQ</sequence>
<keyword evidence="3" id="KW-1185">Reference proteome</keyword>
<evidence type="ECO:0000313" key="2">
    <source>
        <dbReference type="EMBL" id="MCD5316866.1"/>
    </source>
</evidence>
<feature type="chain" id="PRO_5040815536" evidence="1">
    <location>
        <begin position="25"/>
        <end position="117"/>
    </location>
</feature>